<dbReference type="EMBL" id="JAKZMM010000001">
    <property type="protein sequence ID" value="MCJ2379163.1"/>
    <property type="molecule type" value="Genomic_DNA"/>
</dbReference>
<evidence type="ECO:0000259" key="1">
    <source>
        <dbReference type="Pfam" id="PF12990"/>
    </source>
</evidence>
<accession>A0ABT0BWK2</accession>
<gene>
    <name evidence="2" type="ORF">MUN53_00750</name>
</gene>
<evidence type="ECO:0000313" key="2">
    <source>
        <dbReference type="EMBL" id="MCJ2379163.1"/>
    </source>
</evidence>
<evidence type="ECO:0000313" key="3">
    <source>
        <dbReference type="Proteomes" id="UP001165444"/>
    </source>
</evidence>
<feature type="domain" description="DUF3874" evidence="1">
    <location>
        <begin position="23"/>
        <end position="89"/>
    </location>
</feature>
<sequence length="95" mass="11178">MNKEEEAAWKKVNQSFYRISAEEDVFNRYYHKPLPGESVETYSAAEIYRRLKQKSPESMRNISVQRLAQTLSAIGIERIHTRYGNLYRVVSHPSQ</sequence>
<name>A0ABT0BWK2_9BACT</name>
<dbReference type="InterPro" id="IPR024450">
    <property type="entry name" value="DUF3874"/>
</dbReference>
<dbReference type="RefSeq" id="WP_243322983.1">
    <property type="nucleotide sequence ID" value="NZ_JAKZMM010000001.1"/>
</dbReference>
<reference evidence="2 3" key="1">
    <citation type="submission" date="2022-03" db="EMBL/GenBank/DDBJ databases">
        <title>Parabacteroides sp. nov. isolated from swine feces.</title>
        <authorList>
            <person name="Bak J.E."/>
        </authorList>
    </citation>
    <scope>NUCLEOTIDE SEQUENCE [LARGE SCALE GENOMIC DNA]</scope>
    <source>
        <strain evidence="2 3">AGMB00274</strain>
    </source>
</reference>
<organism evidence="2 3">
    <name type="scientific">Parabacteroides faecalis</name>
    <dbReference type="NCBI Taxonomy" id="2924040"/>
    <lineage>
        <taxon>Bacteria</taxon>
        <taxon>Pseudomonadati</taxon>
        <taxon>Bacteroidota</taxon>
        <taxon>Bacteroidia</taxon>
        <taxon>Bacteroidales</taxon>
        <taxon>Tannerellaceae</taxon>
        <taxon>Parabacteroides</taxon>
    </lineage>
</organism>
<keyword evidence="3" id="KW-1185">Reference proteome</keyword>
<dbReference type="Proteomes" id="UP001165444">
    <property type="component" value="Unassembled WGS sequence"/>
</dbReference>
<protein>
    <submittedName>
        <fullName evidence="2">DUF3874 domain-containing protein</fullName>
    </submittedName>
</protein>
<comment type="caution">
    <text evidence="2">The sequence shown here is derived from an EMBL/GenBank/DDBJ whole genome shotgun (WGS) entry which is preliminary data.</text>
</comment>
<proteinExistence type="predicted"/>
<dbReference type="Pfam" id="PF12990">
    <property type="entry name" value="DUF3874"/>
    <property type="match status" value="1"/>
</dbReference>